<dbReference type="AlphaFoldDB" id="A4JWI1"/>
<protein>
    <submittedName>
        <fullName evidence="1">Uncharacterized protein</fullName>
    </submittedName>
</protein>
<organism evidence="1 2">
    <name type="scientific">Burkholderia vietnamiensis (strain G4 / LMG 22486)</name>
    <name type="common">Burkholderia cepacia (strain R1808)</name>
    <dbReference type="NCBI Taxonomy" id="269482"/>
    <lineage>
        <taxon>Bacteria</taxon>
        <taxon>Pseudomonadati</taxon>
        <taxon>Pseudomonadota</taxon>
        <taxon>Betaproteobacteria</taxon>
        <taxon>Burkholderiales</taxon>
        <taxon>Burkholderiaceae</taxon>
        <taxon>Burkholderia</taxon>
        <taxon>Burkholderia cepacia complex</taxon>
    </lineage>
</organism>
<evidence type="ECO:0000313" key="1">
    <source>
        <dbReference type="EMBL" id="ABO60634.1"/>
    </source>
</evidence>
<reference evidence="1 2" key="1">
    <citation type="submission" date="2007-03" db="EMBL/GenBank/DDBJ databases">
        <title>Complete sequence of plasmid pBVIE05 of Burkholderia vietnamiensis G4.</title>
        <authorList>
            <consortium name="US DOE Joint Genome Institute"/>
            <person name="Copeland A."/>
            <person name="Lucas S."/>
            <person name="Lapidus A."/>
            <person name="Barry K."/>
            <person name="Detter J.C."/>
            <person name="Glavina del Rio T."/>
            <person name="Hammon N."/>
            <person name="Israni S."/>
            <person name="Dalin E."/>
            <person name="Tice H."/>
            <person name="Pitluck S."/>
            <person name="Chain P."/>
            <person name="Malfatti S."/>
            <person name="Shin M."/>
            <person name="Vergez L."/>
            <person name="Schmutz J."/>
            <person name="Larimer F."/>
            <person name="Land M."/>
            <person name="Hauser L."/>
            <person name="Kyrpides N."/>
            <person name="Tiedje J."/>
            <person name="Richardson P."/>
        </authorList>
    </citation>
    <scope>NUCLEOTIDE SEQUENCE [LARGE SCALE GENOMIC DNA]</scope>
    <source>
        <strain evidence="2">G4 / LMG 22486</strain>
        <plasmid evidence="1 2">pBVIE05</plasmid>
    </source>
</reference>
<accession>A4JWI1</accession>
<evidence type="ECO:0000313" key="2">
    <source>
        <dbReference type="Proteomes" id="UP000002287"/>
    </source>
</evidence>
<dbReference type="KEGG" id="bvi:Bcep1808_7764"/>
<gene>
    <name evidence="1" type="ordered locus">Bcep1808_7764</name>
</gene>
<geneLocation type="plasmid" evidence="1 2">
    <name>pBVIE05</name>
</geneLocation>
<keyword evidence="1" id="KW-0614">Plasmid</keyword>
<dbReference type="Proteomes" id="UP000002287">
    <property type="component" value="Plasmid pBVIE05"/>
</dbReference>
<proteinExistence type="predicted"/>
<sequence>MDSFWNTGVSTNASNTAAPMTAADLPAMLAQMRGITDRAAEDDRQQADVLRALALKHGFDLDAGDLMIAPQSFDLHIPLALKDRVRVSSLATSIMFINRTYVVDPLIAPPSLFPRR</sequence>
<name>A4JWI1_BURVG</name>
<dbReference type="EMBL" id="CP000621">
    <property type="protein sequence ID" value="ABO60634.1"/>
    <property type="molecule type" value="Genomic_DNA"/>
</dbReference>
<dbReference type="HOGENOM" id="CLU_2092256_0_0_4"/>